<comment type="caution">
    <text evidence="1">The sequence shown here is derived from an EMBL/GenBank/DDBJ whole genome shotgun (WGS) entry which is preliminary data.</text>
</comment>
<evidence type="ECO:0000313" key="1">
    <source>
        <dbReference type="EMBL" id="GAA1805055.1"/>
    </source>
</evidence>
<keyword evidence="2" id="KW-1185">Reference proteome</keyword>
<dbReference type="Proteomes" id="UP001500218">
    <property type="component" value="Unassembled WGS sequence"/>
</dbReference>
<gene>
    <name evidence="1" type="ORF">GCM10009682_28560</name>
</gene>
<dbReference type="RefSeq" id="WP_344130862.1">
    <property type="nucleotide sequence ID" value="NZ_BAAALT010000076.1"/>
</dbReference>
<proteinExistence type="predicted"/>
<dbReference type="EMBL" id="BAAALT010000076">
    <property type="protein sequence ID" value="GAA1805055.1"/>
    <property type="molecule type" value="Genomic_DNA"/>
</dbReference>
<sequence>MTDAPLLAGDGGDQVDVLTADGAVIVIGPATVADTVCHHRSAPAWVSGRLAQPVLLRARVVSRLGRGRARARTRGIVELTGEVLAGNAAMLRVTTNIAGKIVPHRDDGTVRVGLATACSPTCWATVSSGWWR</sequence>
<reference evidence="2" key="1">
    <citation type="journal article" date="2019" name="Int. J. Syst. Evol. Microbiol.">
        <title>The Global Catalogue of Microorganisms (GCM) 10K type strain sequencing project: providing services to taxonomists for standard genome sequencing and annotation.</title>
        <authorList>
            <consortium name="The Broad Institute Genomics Platform"/>
            <consortium name="The Broad Institute Genome Sequencing Center for Infectious Disease"/>
            <person name="Wu L."/>
            <person name="Ma J."/>
        </authorList>
    </citation>
    <scope>NUCLEOTIDE SEQUENCE [LARGE SCALE GENOMIC DNA]</scope>
    <source>
        <strain evidence="2">JCM 13250</strain>
    </source>
</reference>
<organism evidence="1 2">
    <name type="scientific">Luedemannella flava</name>
    <dbReference type="NCBI Taxonomy" id="349316"/>
    <lineage>
        <taxon>Bacteria</taxon>
        <taxon>Bacillati</taxon>
        <taxon>Actinomycetota</taxon>
        <taxon>Actinomycetes</taxon>
        <taxon>Micromonosporales</taxon>
        <taxon>Micromonosporaceae</taxon>
        <taxon>Luedemannella</taxon>
    </lineage>
</organism>
<protein>
    <submittedName>
        <fullName evidence="1">Uncharacterized protein</fullName>
    </submittedName>
</protein>
<name>A0ABP4Y9J6_9ACTN</name>
<accession>A0ABP4Y9J6</accession>
<evidence type="ECO:0000313" key="2">
    <source>
        <dbReference type="Proteomes" id="UP001500218"/>
    </source>
</evidence>